<protein>
    <submittedName>
        <fullName evidence="1">DUF3558 domain-containing protein</fullName>
    </submittedName>
</protein>
<name>A0ABW1QAS7_9CORY</name>
<dbReference type="EMBL" id="JBHSQE010000001">
    <property type="protein sequence ID" value="MFC6145660.1"/>
    <property type="molecule type" value="Genomic_DNA"/>
</dbReference>
<reference evidence="2" key="1">
    <citation type="journal article" date="2019" name="Int. J. Syst. Evol. Microbiol.">
        <title>The Global Catalogue of Microorganisms (GCM) 10K type strain sequencing project: providing services to taxonomists for standard genome sequencing and annotation.</title>
        <authorList>
            <consortium name="The Broad Institute Genomics Platform"/>
            <consortium name="The Broad Institute Genome Sequencing Center for Infectious Disease"/>
            <person name="Wu L."/>
            <person name="Ma J."/>
        </authorList>
    </citation>
    <scope>NUCLEOTIDE SEQUENCE [LARGE SCALE GENOMIC DNA]</scope>
    <source>
        <strain evidence="2">CCUG 51943</strain>
    </source>
</reference>
<dbReference type="Pfam" id="PF12079">
    <property type="entry name" value="DUF3558"/>
    <property type="match status" value="1"/>
</dbReference>
<organism evidence="1 2">
    <name type="scientific">Corynebacterium nasicanis</name>
    <dbReference type="NCBI Taxonomy" id="1448267"/>
    <lineage>
        <taxon>Bacteria</taxon>
        <taxon>Bacillati</taxon>
        <taxon>Actinomycetota</taxon>
        <taxon>Actinomycetes</taxon>
        <taxon>Mycobacteriales</taxon>
        <taxon>Corynebacteriaceae</taxon>
        <taxon>Corynebacterium</taxon>
    </lineage>
</organism>
<dbReference type="InterPro" id="IPR024520">
    <property type="entry name" value="DUF3558"/>
</dbReference>
<accession>A0ABW1QAS7</accession>
<dbReference type="PROSITE" id="PS51257">
    <property type="entry name" value="PROKAR_LIPOPROTEIN"/>
    <property type="match status" value="1"/>
</dbReference>
<evidence type="ECO:0000313" key="1">
    <source>
        <dbReference type="EMBL" id="MFC6145660.1"/>
    </source>
</evidence>
<evidence type="ECO:0000313" key="2">
    <source>
        <dbReference type="Proteomes" id="UP001596244"/>
    </source>
</evidence>
<gene>
    <name evidence="1" type="ORF">ACFPUZ_02390</name>
</gene>
<proteinExistence type="predicted"/>
<dbReference type="RefSeq" id="WP_376999510.1">
    <property type="nucleotide sequence ID" value="NZ_JBHSQE010000001.1"/>
</dbReference>
<dbReference type="Proteomes" id="UP001596244">
    <property type="component" value="Unassembled WGS sequence"/>
</dbReference>
<comment type="caution">
    <text evidence="1">The sequence shown here is derived from an EMBL/GenBank/DDBJ whole genome shotgun (WGS) entry which is preliminary data.</text>
</comment>
<keyword evidence="2" id="KW-1185">Reference proteome</keyword>
<sequence>MPARRLLPAIFGAGLLAACSTTTDTLIDAPPSSTTQPPAAPVLELGDFDPAGEFQVFNPCTEIPAEVLEAAGLGEAVGEPSYDRGLSASCSFLPLDDSVRGYFSLTGDRVPKDRIKERSLLLSDSAGSAYSDTYLHHMGADFPDECSAAIHTNRGRFVVQYTEISTKQERTALCEIATEKFDTILNLMGESNGDFYRP</sequence>